<feature type="domain" description="M23ase beta-sheet core" evidence="4">
    <location>
        <begin position="435"/>
        <end position="534"/>
    </location>
</feature>
<dbReference type="CDD" id="cd12797">
    <property type="entry name" value="M23_peptidase"/>
    <property type="match status" value="1"/>
</dbReference>
<dbReference type="STRING" id="411945.GA0061102_1003213"/>
<gene>
    <name evidence="6" type="ORF">GA0061102_1003213</name>
</gene>
<feature type="domain" description="Aminoglycoside phosphotransferase" evidence="5">
    <location>
        <begin position="31"/>
        <end position="263"/>
    </location>
</feature>
<dbReference type="InterPro" id="IPR015422">
    <property type="entry name" value="PyrdxlP-dep_Trfase_small"/>
</dbReference>
<dbReference type="Pfam" id="PF01551">
    <property type="entry name" value="Peptidase_M23"/>
    <property type="match status" value="1"/>
</dbReference>
<proteinExistence type="inferred from homology"/>
<dbReference type="Proteomes" id="UP000199435">
    <property type="component" value="Unassembled WGS sequence"/>
</dbReference>
<keyword evidence="7" id="KW-1185">Reference proteome</keyword>
<protein>
    <submittedName>
        <fullName evidence="6">4-aminobutyrate aminotransferase</fullName>
    </submittedName>
</protein>
<dbReference type="SUPFAM" id="SSF56112">
    <property type="entry name" value="Protein kinase-like (PK-like)"/>
    <property type="match status" value="1"/>
</dbReference>
<evidence type="ECO:0000256" key="3">
    <source>
        <dbReference type="ARBA" id="ARBA00022898"/>
    </source>
</evidence>
<sequence>MTDANGKHGGEIEMIGALLRDSYGISGKITALPGEHDLNYCIEAEDGARFLLKLHAPAEAEDLEMQIAVLDHLARAAPQLPISRPLADRSGATAIAAELRGKRTARLLTWLTGSVWAKSPTRGRQSVVTLGRLLGEMDRSLESFSHPGAKRSYAWDIGRAGMHLENLIFISDADKREVVGTILERFANEVLPRLQRCPRQVIHNDANDYNVLLDETGAASGLLDFGDMVETWRVIEIAVAGAYALIGTEDPVDTIARLAGAYHSVNPISEIEAELIFDLTCTRYAVSICMAAKQIRDNPENTYLLVSQEDVWRELQRLWRENRSLAIARIRDACGFDPIPHGTRIERWLERNAHHFARIFKPSIVRPKVLALDLTAAGPDAYTWASLDATGAARLIEERAEQAGADFAIGLYGEDRNIYKSDAYQTPTAGQRRTIHLGIDLFGRAQQPVHAPFAGTATFIYDDAVEFGFGPTVLLEHRTNDGDVFWTLYGHLSRESIIELSVGQEIGKGEAFCTLGEASENGNWSPHLHFQIVTDHLGLGAQMHGVGVRDQWQVWRAISPDPSVVFGFSKPASVVVARDKDFLVRERHRRIGRSLSIAYSATPLKIVGGEGAYLIDEEGTRWLDMVNNVCHVGHCHPRVVKAAQAQIGKLNTNSRYLHDSLVEYSRRLASLFPDPLNVCFFVNSGSEANDLAIRLARAYTRNHDIITVDHAYHGHLSSLIDVSPYKFDGKGGEGRPRHVRVAEMPDLYRGRFRYGDADAGRKYAEDVRNQVAALAVEGRRPALFFSEGILGTGGQLTLPDNYLKDAYTHVRAAGGLCLADEVQVGFGRVGRHMWAHELQGVVPDIVTMGKPIGNGHPMAAVVTTEAIAASFANGMEYFNTFGGNPVSAEIGLAVLDVIRDERLMHHCRVVGDRLMDGVRALAARHEIIGDVRGHGLFNGVELVRDRETLEPAAAELDFVIAEMKRKHRVLLSSEGPHHNVLKVKPPAPFSTEDCDRFLGALDETLSRLPAR</sequence>
<dbReference type="GO" id="GO:0030170">
    <property type="term" value="F:pyridoxal phosphate binding"/>
    <property type="evidence" value="ECO:0007669"/>
    <property type="project" value="InterPro"/>
</dbReference>
<dbReference type="PANTHER" id="PTHR45688:SF13">
    <property type="entry name" value="ALANINE--GLYOXYLATE AMINOTRANSFERASE 2-LIKE"/>
    <property type="match status" value="1"/>
</dbReference>
<keyword evidence="3" id="KW-0663">Pyridoxal phosphate</keyword>
<organism evidence="6 7">
    <name type="scientific">Rhizobium miluonense</name>
    <dbReference type="NCBI Taxonomy" id="411945"/>
    <lineage>
        <taxon>Bacteria</taxon>
        <taxon>Pseudomonadati</taxon>
        <taxon>Pseudomonadota</taxon>
        <taxon>Alphaproteobacteria</taxon>
        <taxon>Hyphomicrobiales</taxon>
        <taxon>Rhizobiaceae</taxon>
        <taxon>Rhizobium/Agrobacterium group</taxon>
        <taxon>Rhizobium</taxon>
    </lineage>
</organism>
<dbReference type="InterPro" id="IPR011009">
    <property type="entry name" value="Kinase-like_dom_sf"/>
</dbReference>
<dbReference type="GO" id="GO:0008483">
    <property type="term" value="F:transaminase activity"/>
    <property type="evidence" value="ECO:0007669"/>
    <property type="project" value="UniProtKB-KW"/>
</dbReference>
<dbReference type="Gene3D" id="3.40.640.10">
    <property type="entry name" value="Type I PLP-dependent aspartate aminotransferase-like (Major domain)"/>
    <property type="match status" value="1"/>
</dbReference>
<dbReference type="InterPro" id="IPR016047">
    <property type="entry name" value="M23ase_b-sheet_dom"/>
</dbReference>
<comment type="similarity">
    <text evidence="2">Belongs to the class-III pyridoxal-phosphate-dependent aminotransferase family.</text>
</comment>
<keyword evidence="6" id="KW-0808">Transferase</keyword>
<keyword evidence="6" id="KW-0032">Aminotransferase</keyword>
<comment type="cofactor">
    <cofactor evidence="1">
        <name>pyridoxal 5'-phosphate</name>
        <dbReference type="ChEBI" id="CHEBI:597326"/>
    </cofactor>
</comment>
<evidence type="ECO:0000313" key="7">
    <source>
        <dbReference type="Proteomes" id="UP000199435"/>
    </source>
</evidence>
<dbReference type="RefSeq" id="WP_092844617.1">
    <property type="nucleotide sequence ID" value="NZ_FMAH01000003.1"/>
</dbReference>
<dbReference type="AlphaFoldDB" id="A0A1C3UFY4"/>
<dbReference type="PANTHER" id="PTHR45688">
    <property type="match status" value="1"/>
</dbReference>
<dbReference type="Pfam" id="PF01636">
    <property type="entry name" value="APH"/>
    <property type="match status" value="1"/>
</dbReference>
<accession>A0A1C3UFY4</accession>
<name>A0A1C3UFY4_9HYPH</name>
<dbReference type="InterPro" id="IPR005814">
    <property type="entry name" value="Aminotrans_3"/>
</dbReference>
<evidence type="ECO:0000259" key="4">
    <source>
        <dbReference type="Pfam" id="PF01551"/>
    </source>
</evidence>
<dbReference type="PROSITE" id="PS00600">
    <property type="entry name" value="AA_TRANSFER_CLASS_3"/>
    <property type="match status" value="1"/>
</dbReference>
<dbReference type="Pfam" id="PF00202">
    <property type="entry name" value="Aminotran_3"/>
    <property type="match status" value="1"/>
</dbReference>
<dbReference type="InterPro" id="IPR015421">
    <property type="entry name" value="PyrdxlP-dep_Trfase_major"/>
</dbReference>
<evidence type="ECO:0000256" key="2">
    <source>
        <dbReference type="ARBA" id="ARBA00008954"/>
    </source>
</evidence>
<dbReference type="OrthoDB" id="9801834at2"/>
<dbReference type="CDD" id="cd00610">
    <property type="entry name" value="OAT_like"/>
    <property type="match status" value="1"/>
</dbReference>
<dbReference type="InterPro" id="IPR002575">
    <property type="entry name" value="Aminoglycoside_PTrfase"/>
</dbReference>
<dbReference type="Gene3D" id="3.90.1200.10">
    <property type="match status" value="1"/>
</dbReference>
<reference evidence="7" key="1">
    <citation type="submission" date="2016-08" db="EMBL/GenBank/DDBJ databases">
        <authorList>
            <person name="Varghese N."/>
            <person name="Submissions Spin"/>
        </authorList>
    </citation>
    <scope>NUCLEOTIDE SEQUENCE [LARGE SCALE GENOMIC DNA]</scope>
    <source>
        <strain evidence="7">HAMBI 2971</strain>
    </source>
</reference>
<dbReference type="EMBL" id="FMAH01000003">
    <property type="protein sequence ID" value="SCB14436.1"/>
    <property type="molecule type" value="Genomic_DNA"/>
</dbReference>
<evidence type="ECO:0000259" key="5">
    <source>
        <dbReference type="Pfam" id="PF01636"/>
    </source>
</evidence>
<dbReference type="NCBIfam" id="NF004799">
    <property type="entry name" value="PRK06148.1"/>
    <property type="match status" value="1"/>
</dbReference>
<dbReference type="Gene3D" id="2.70.70.10">
    <property type="entry name" value="Glucose Permease (Domain IIA)"/>
    <property type="match status" value="1"/>
</dbReference>
<evidence type="ECO:0000313" key="6">
    <source>
        <dbReference type="EMBL" id="SCB14436.1"/>
    </source>
</evidence>
<dbReference type="InterPro" id="IPR015424">
    <property type="entry name" value="PyrdxlP-dep_Trfase"/>
</dbReference>
<dbReference type="InterPro" id="IPR011055">
    <property type="entry name" value="Dup_hybrid_motif"/>
</dbReference>
<dbReference type="SUPFAM" id="SSF51261">
    <property type="entry name" value="Duplicated hybrid motif"/>
    <property type="match status" value="1"/>
</dbReference>
<evidence type="ECO:0000256" key="1">
    <source>
        <dbReference type="ARBA" id="ARBA00001933"/>
    </source>
</evidence>
<dbReference type="Gene3D" id="3.90.1150.10">
    <property type="entry name" value="Aspartate Aminotransferase, domain 1"/>
    <property type="match status" value="1"/>
</dbReference>
<dbReference type="InterPro" id="IPR049704">
    <property type="entry name" value="Aminotrans_3_PPA_site"/>
</dbReference>
<dbReference type="SUPFAM" id="SSF53383">
    <property type="entry name" value="PLP-dependent transferases"/>
    <property type="match status" value="1"/>
</dbReference>